<dbReference type="InterPro" id="IPR051054">
    <property type="entry name" value="SorC_transcr_regulators"/>
</dbReference>
<dbReference type="InterPro" id="IPR036388">
    <property type="entry name" value="WH-like_DNA-bd_sf"/>
</dbReference>
<dbReference type="InterPro" id="IPR007324">
    <property type="entry name" value="Sugar-bd_dom_put"/>
</dbReference>
<keyword evidence="7" id="KW-1185">Reference proteome</keyword>
<evidence type="ECO:0000256" key="1">
    <source>
        <dbReference type="ARBA" id="ARBA00010466"/>
    </source>
</evidence>
<sequence>MAQNPTRRSTKQISGEDIVVETAWLYYHDGLNQSDIAAGLMVSRATVVNYLQEARERGYIHTKLSPEAFNTHRAALKLCERFGLKAAYILPDGTGGPDDHASRIIRGAADWLPSLLEPGDRLGIAWGKTIYDVAEQLEQTTIPDLTVLQLVGSMATPYGFSADVCSSNVARKFSANCINLHVPAILSSAEIAATLRAETLIAHQFEAVSNCNKTLFAVGSCNPDSHIVSSGLATLAELEQYKAMGAVGVLCGRFIDAKGDPVSGPLDERMMGVELEKLRHRDAGILVSVSEDRAAAAVAALRGGYATHVVTNQRSASAMMDLA</sequence>
<dbReference type="Gene3D" id="3.40.50.1360">
    <property type="match status" value="1"/>
</dbReference>
<evidence type="ECO:0000256" key="3">
    <source>
        <dbReference type="ARBA" id="ARBA00023125"/>
    </source>
</evidence>
<dbReference type="Gene3D" id="1.10.10.10">
    <property type="entry name" value="Winged helix-like DNA-binding domain superfamily/Winged helix DNA-binding domain"/>
    <property type="match status" value="1"/>
</dbReference>
<gene>
    <name evidence="6" type="ORF">OEG84_06955</name>
</gene>
<dbReference type="PANTHER" id="PTHR34294:SF1">
    <property type="entry name" value="TRANSCRIPTIONAL REGULATOR LSRR"/>
    <property type="match status" value="1"/>
</dbReference>
<feature type="domain" description="Sugar-binding" evidence="5">
    <location>
        <begin position="71"/>
        <end position="320"/>
    </location>
</feature>
<evidence type="ECO:0000259" key="5">
    <source>
        <dbReference type="Pfam" id="PF04198"/>
    </source>
</evidence>
<protein>
    <submittedName>
        <fullName evidence="6">Sugar-binding transcriptional regulator</fullName>
    </submittedName>
</protein>
<keyword evidence="2" id="KW-0805">Transcription regulation</keyword>
<keyword evidence="3" id="KW-0238">DNA-binding</keyword>
<dbReference type="Proteomes" id="UP001073227">
    <property type="component" value="Unassembled WGS sequence"/>
</dbReference>
<dbReference type="EMBL" id="JAOVZR010000001">
    <property type="protein sequence ID" value="MCY0147457.1"/>
    <property type="molecule type" value="Genomic_DNA"/>
</dbReference>
<evidence type="ECO:0000256" key="4">
    <source>
        <dbReference type="ARBA" id="ARBA00023163"/>
    </source>
</evidence>
<proteinExistence type="inferred from homology"/>
<keyword evidence="4" id="KW-0804">Transcription</keyword>
<evidence type="ECO:0000313" key="7">
    <source>
        <dbReference type="Proteomes" id="UP001073227"/>
    </source>
</evidence>
<dbReference type="RefSeq" id="WP_267653062.1">
    <property type="nucleotide sequence ID" value="NZ_JAOVZR010000001.1"/>
</dbReference>
<organism evidence="6 7">
    <name type="scientific">Hoeflea algicola</name>
    <dbReference type="NCBI Taxonomy" id="2983763"/>
    <lineage>
        <taxon>Bacteria</taxon>
        <taxon>Pseudomonadati</taxon>
        <taxon>Pseudomonadota</taxon>
        <taxon>Alphaproteobacteria</taxon>
        <taxon>Hyphomicrobiales</taxon>
        <taxon>Rhizobiaceae</taxon>
        <taxon>Hoeflea</taxon>
    </lineage>
</organism>
<evidence type="ECO:0000313" key="6">
    <source>
        <dbReference type="EMBL" id="MCY0147457.1"/>
    </source>
</evidence>
<comment type="similarity">
    <text evidence="1">Belongs to the SorC transcriptional regulatory family.</text>
</comment>
<dbReference type="PANTHER" id="PTHR34294">
    <property type="entry name" value="TRANSCRIPTIONAL REGULATOR-RELATED"/>
    <property type="match status" value="1"/>
</dbReference>
<accession>A0ABT3Z6Q6</accession>
<reference evidence="6" key="1">
    <citation type="submission" date="2022-10" db="EMBL/GenBank/DDBJ databases">
        <title>Hoeflea sp. G2-23, isolated from marine algae.</title>
        <authorList>
            <person name="Kristyanto S."/>
            <person name="Kim J.M."/>
            <person name="Jeon C.O."/>
        </authorList>
    </citation>
    <scope>NUCLEOTIDE SEQUENCE</scope>
    <source>
        <strain evidence="6">G2-23</strain>
    </source>
</reference>
<comment type="caution">
    <text evidence="6">The sequence shown here is derived from an EMBL/GenBank/DDBJ whole genome shotgun (WGS) entry which is preliminary data.</text>
</comment>
<dbReference type="Pfam" id="PF04198">
    <property type="entry name" value="Sugar-bind"/>
    <property type="match status" value="1"/>
</dbReference>
<dbReference type="InterPro" id="IPR037171">
    <property type="entry name" value="NagB/RpiA_transferase-like"/>
</dbReference>
<dbReference type="SUPFAM" id="SSF100950">
    <property type="entry name" value="NagB/RpiA/CoA transferase-like"/>
    <property type="match status" value="1"/>
</dbReference>
<evidence type="ECO:0000256" key="2">
    <source>
        <dbReference type="ARBA" id="ARBA00023015"/>
    </source>
</evidence>
<name>A0ABT3Z6Q6_9HYPH</name>